<sequence>MQMPVFCYHGCLQILLTQKEVILLTHFIGSSRIAITTSCFLTSMRRWTCFPAPTIWGSKVHFAASFHS</sequence>
<accession>A0A1B7MNK5</accession>
<reference evidence="1 2" key="1">
    <citation type="submission" date="2016-06" db="EMBL/GenBank/DDBJ databases">
        <title>Comparative genomics of the ectomycorrhizal sister species Rhizopogon vinicolor and Rhizopogon vesiculosus (Basidiomycota: Boletales) reveals a divergence of the mating type B locus.</title>
        <authorList>
            <consortium name="DOE Joint Genome Institute"/>
            <person name="Mujic A.B."/>
            <person name="Kuo A."/>
            <person name="Tritt A."/>
            <person name="Lipzen A."/>
            <person name="Chen C."/>
            <person name="Johnson J."/>
            <person name="Sharma A."/>
            <person name="Barry K."/>
            <person name="Grigoriev I.V."/>
            <person name="Spatafora J.W."/>
        </authorList>
    </citation>
    <scope>NUCLEOTIDE SEQUENCE [LARGE SCALE GENOMIC DNA]</scope>
    <source>
        <strain evidence="1 2">AM-OR11-026</strain>
    </source>
</reference>
<evidence type="ECO:0000313" key="1">
    <source>
        <dbReference type="EMBL" id="OAX34141.1"/>
    </source>
</evidence>
<dbReference type="EMBL" id="KV448653">
    <property type="protein sequence ID" value="OAX34141.1"/>
    <property type="molecule type" value="Genomic_DNA"/>
</dbReference>
<organism evidence="1 2">
    <name type="scientific">Rhizopogon vinicolor AM-OR11-026</name>
    <dbReference type="NCBI Taxonomy" id="1314800"/>
    <lineage>
        <taxon>Eukaryota</taxon>
        <taxon>Fungi</taxon>
        <taxon>Dikarya</taxon>
        <taxon>Basidiomycota</taxon>
        <taxon>Agaricomycotina</taxon>
        <taxon>Agaricomycetes</taxon>
        <taxon>Agaricomycetidae</taxon>
        <taxon>Boletales</taxon>
        <taxon>Suillineae</taxon>
        <taxon>Rhizopogonaceae</taxon>
        <taxon>Rhizopogon</taxon>
    </lineage>
</organism>
<keyword evidence="2" id="KW-1185">Reference proteome</keyword>
<dbReference type="Proteomes" id="UP000092154">
    <property type="component" value="Unassembled WGS sequence"/>
</dbReference>
<proteinExistence type="predicted"/>
<evidence type="ECO:0000313" key="2">
    <source>
        <dbReference type="Proteomes" id="UP000092154"/>
    </source>
</evidence>
<dbReference type="InParanoid" id="A0A1B7MNK5"/>
<gene>
    <name evidence="1" type="ORF">K503DRAFT_774870</name>
</gene>
<name>A0A1B7MNK5_9AGAM</name>
<protein>
    <submittedName>
        <fullName evidence="1">Uncharacterized protein</fullName>
    </submittedName>
</protein>
<dbReference type="AlphaFoldDB" id="A0A1B7MNK5"/>